<dbReference type="EMBL" id="BMML01000031">
    <property type="protein sequence ID" value="GGN40096.1"/>
    <property type="molecule type" value="Genomic_DNA"/>
</dbReference>
<sequence>MVVVPPPMIFGETAEPLAVAVDFFVDVAALSAAIARATRLFSVACDGVLTDGLTVGVGWVAALAEVEISAAATAAATEAAATGSARRIRRLCRPLPDVGVST</sequence>
<keyword evidence="2" id="KW-1185">Reference proteome</keyword>
<dbReference type="Proteomes" id="UP000653411">
    <property type="component" value="Unassembled WGS sequence"/>
</dbReference>
<gene>
    <name evidence="1" type="ORF">GCM10011578_087340</name>
</gene>
<reference evidence="1" key="2">
    <citation type="submission" date="2020-09" db="EMBL/GenBank/DDBJ databases">
        <authorList>
            <person name="Sun Q."/>
            <person name="Zhou Y."/>
        </authorList>
    </citation>
    <scope>NUCLEOTIDE SEQUENCE</scope>
    <source>
        <strain evidence="1">CGMCC 4.7110</strain>
    </source>
</reference>
<accession>A0A917XMP7</accession>
<evidence type="ECO:0000313" key="2">
    <source>
        <dbReference type="Proteomes" id="UP000653411"/>
    </source>
</evidence>
<protein>
    <submittedName>
        <fullName evidence="1">Uncharacterized protein</fullName>
    </submittedName>
</protein>
<organism evidence="1 2">
    <name type="scientific">Streptomyces fuscichromogenes</name>
    <dbReference type="NCBI Taxonomy" id="1324013"/>
    <lineage>
        <taxon>Bacteria</taxon>
        <taxon>Bacillati</taxon>
        <taxon>Actinomycetota</taxon>
        <taxon>Actinomycetes</taxon>
        <taxon>Kitasatosporales</taxon>
        <taxon>Streptomycetaceae</taxon>
        <taxon>Streptomyces</taxon>
    </lineage>
</organism>
<proteinExistence type="predicted"/>
<evidence type="ECO:0000313" key="1">
    <source>
        <dbReference type="EMBL" id="GGN40096.1"/>
    </source>
</evidence>
<dbReference type="AlphaFoldDB" id="A0A917XMP7"/>
<reference evidence="1" key="1">
    <citation type="journal article" date="2014" name="Int. J. Syst. Evol. Microbiol.">
        <title>Complete genome sequence of Corynebacterium casei LMG S-19264T (=DSM 44701T), isolated from a smear-ripened cheese.</title>
        <authorList>
            <consortium name="US DOE Joint Genome Institute (JGI-PGF)"/>
            <person name="Walter F."/>
            <person name="Albersmeier A."/>
            <person name="Kalinowski J."/>
            <person name="Ruckert C."/>
        </authorList>
    </citation>
    <scope>NUCLEOTIDE SEQUENCE</scope>
    <source>
        <strain evidence="1">CGMCC 4.7110</strain>
    </source>
</reference>
<name>A0A917XMP7_9ACTN</name>
<comment type="caution">
    <text evidence="1">The sequence shown here is derived from an EMBL/GenBank/DDBJ whole genome shotgun (WGS) entry which is preliminary data.</text>
</comment>